<evidence type="ECO:0000313" key="3">
    <source>
        <dbReference type="WBParaSite" id="L893_g5708.t1"/>
    </source>
</evidence>
<dbReference type="AlphaFoldDB" id="A0A1I8AH34"/>
<keyword evidence="2" id="KW-1185">Reference proteome</keyword>
<feature type="chain" id="PRO_5009314713" evidence="1">
    <location>
        <begin position="20"/>
        <end position="119"/>
    </location>
</feature>
<organism evidence="2 3">
    <name type="scientific">Steinernema glaseri</name>
    <dbReference type="NCBI Taxonomy" id="37863"/>
    <lineage>
        <taxon>Eukaryota</taxon>
        <taxon>Metazoa</taxon>
        <taxon>Ecdysozoa</taxon>
        <taxon>Nematoda</taxon>
        <taxon>Chromadorea</taxon>
        <taxon>Rhabditida</taxon>
        <taxon>Tylenchina</taxon>
        <taxon>Panagrolaimomorpha</taxon>
        <taxon>Strongyloidoidea</taxon>
        <taxon>Steinernematidae</taxon>
        <taxon>Steinernema</taxon>
    </lineage>
</organism>
<evidence type="ECO:0000313" key="2">
    <source>
        <dbReference type="Proteomes" id="UP000095287"/>
    </source>
</evidence>
<sequence>MRSSVVFALLAALVAVAFAADSVRNTHHVAYASLVDARRALTTSLNSLTQMESASPELQKQLKLVEDAVHLVKTAGRQKSKDYIYGDVERASFHNKYDNRADDHVPARHYPGRELKWEY</sequence>
<dbReference type="Proteomes" id="UP000095287">
    <property type="component" value="Unplaced"/>
</dbReference>
<name>A0A1I8AH34_9BILA</name>
<feature type="signal peptide" evidence="1">
    <location>
        <begin position="1"/>
        <end position="19"/>
    </location>
</feature>
<reference evidence="3" key="1">
    <citation type="submission" date="2016-11" db="UniProtKB">
        <authorList>
            <consortium name="WormBaseParasite"/>
        </authorList>
    </citation>
    <scope>IDENTIFICATION</scope>
</reference>
<evidence type="ECO:0000256" key="1">
    <source>
        <dbReference type="SAM" id="SignalP"/>
    </source>
</evidence>
<proteinExistence type="predicted"/>
<dbReference type="WBParaSite" id="L893_g5708.t1">
    <property type="protein sequence ID" value="L893_g5708.t1"/>
    <property type="gene ID" value="L893_g5708"/>
</dbReference>
<keyword evidence="1" id="KW-0732">Signal</keyword>
<accession>A0A1I8AH34</accession>
<protein>
    <submittedName>
        <fullName evidence="3">RxLR effector protein</fullName>
    </submittedName>
</protein>